<comment type="caution">
    <text evidence="2">The sequence shown here is derived from an EMBL/GenBank/DDBJ whole genome shotgun (WGS) entry which is preliminary data.</text>
</comment>
<dbReference type="AlphaFoldDB" id="A0AAV3Z1L6"/>
<feature type="region of interest" description="Disordered" evidence="1">
    <location>
        <begin position="30"/>
        <end position="54"/>
    </location>
</feature>
<protein>
    <submittedName>
        <fullName evidence="2">Uncharacterized protein</fullName>
    </submittedName>
</protein>
<evidence type="ECO:0000313" key="2">
    <source>
        <dbReference type="EMBL" id="GFN88497.1"/>
    </source>
</evidence>
<dbReference type="PANTHER" id="PTHR34239">
    <property type="entry name" value="APPLE DOMAIN-CONTAINING PROTEIN"/>
    <property type="match status" value="1"/>
</dbReference>
<gene>
    <name evidence="2" type="ORF">PoB_001500300</name>
</gene>
<proteinExistence type="predicted"/>
<dbReference type="Proteomes" id="UP000735302">
    <property type="component" value="Unassembled WGS sequence"/>
</dbReference>
<organism evidence="2 3">
    <name type="scientific">Plakobranchus ocellatus</name>
    <dbReference type="NCBI Taxonomy" id="259542"/>
    <lineage>
        <taxon>Eukaryota</taxon>
        <taxon>Metazoa</taxon>
        <taxon>Spiralia</taxon>
        <taxon>Lophotrochozoa</taxon>
        <taxon>Mollusca</taxon>
        <taxon>Gastropoda</taxon>
        <taxon>Heterobranchia</taxon>
        <taxon>Euthyneura</taxon>
        <taxon>Panpulmonata</taxon>
        <taxon>Sacoglossa</taxon>
        <taxon>Placobranchoidea</taxon>
        <taxon>Plakobranchidae</taxon>
        <taxon>Plakobranchus</taxon>
    </lineage>
</organism>
<evidence type="ECO:0000256" key="1">
    <source>
        <dbReference type="SAM" id="MobiDB-lite"/>
    </source>
</evidence>
<sequence>MFTWNQYWYLGCVVSTVKLAQGGDKMKKSVHAGKDVKGKGKESKDRTRNRCGRGKSKLKPFWHWFRWSMKLKMLMMVTLKPQMMGTTWNICIQINCGEEENGDECNKASGSSSYFEDVAGTCAPPELHLQSHIAKGIEKLLSEGLGRDSRDELSKKYHIPTNCPRLDTLQCNPEIFKHASVRARIRDNALQSVQKALTKGLTAISLVLDQLKEDKDSDILEKVGDGGCFTVIRPLQTAGV</sequence>
<dbReference type="EMBL" id="BLXT01001848">
    <property type="protein sequence ID" value="GFN88497.1"/>
    <property type="molecule type" value="Genomic_DNA"/>
</dbReference>
<dbReference type="PANTHER" id="PTHR34239:SF2">
    <property type="entry name" value="TRANSPOSABLE ELEMENT P TRANSPOSASE_THAP9 CONSERVED DOMAIN-CONTAINING PROTEIN"/>
    <property type="match status" value="1"/>
</dbReference>
<accession>A0AAV3Z1L6</accession>
<reference evidence="2 3" key="1">
    <citation type="journal article" date="2021" name="Elife">
        <title>Chloroplast acquisition without the gene transfer in kleptoplastic sea slugs, Plakobranchus ocellatus.</title>
        <authorList>
            <person name="Maeda T."/>
            <person name="Takahashi S."/>
            <person name="Yoshida T."/>
            <person name="Shimamura S."/>
            <person name="Takaki Y."/>
            <person name="Nagai Y."/>
            <person name="Toyoda A."/>
            <person name="Suzuki Y."/>
            <person name="Arimoto A."/>
            <person name="Ishii H."/>
            <person name="Satoh N."/>
            <person name="Nishiyama T."/>
            <person name="Hasebe M."/>
            <person name="Maruyama T."/>
            <person name="Minagawa J."/>
            <person name="Obokata J."/>
            <person name="Shigenobu S."/>
        </authorList>
    </citation>
    <scope>NUCLEOTIDE SEQUENCE [LARGE SCALE GENOMIC DNA]</scope>
</reference>
<name>A0AAV3Z1L6_9GAST</name>
<feature type="compositionally biased region" description="Basic and acidic residues" evidence="1">
    <location>
        <begin position="30"/>
        <end position="48"/>
    </location>
</feature>
<evidence type="ECO:0000313" key="3">
    <source>
        <dbReference type="Proteomes" id="UP000735302"/>
    </source>
</evidence>
<keyword evidence="3" id="KW-1185">Reference proteome</keyword>